<comment type="similarity">
    <text evidence="1">Belongs to the low molecular weight phosphotyrosine protein phosphatase family.</text>
</comment>
<dbReference type="GO" id="GO:0004725">
    <property type="term" value="F:protein tyrosine phosphatase activity"/>
    <property type="evidence" value="ECO:0007669"/>
    <property type="project" value="InterPro"/>
</dbReference>
<feature type="active site" description="Nucleophile" evidence="4">
    <location>
        <position position="8"/>
    </location>
</feature>
<dbReference type="RefSeq" id="WP_281816938.1">
    <property type="nucleotide sequence ID" value="NZ_BRLB01000010.1"/>
</dbReference>
<dbReference type="SUPFAM" id="SSF52788">
    <property type="entry name" value="Phosphotyrosine protein phosphatases I"/>
    <property type="match status" value="1"/>
</dbReference>
<dbReference type="Gene3D" id="3.40.50.2300">
    <property type="match status" value="1"/>
</dbReference>
<dbReference type="Proteomes" id="UP001144256">
    <property type="component" value="Unassembled WGS sequence"/>
</dbReference>
<gene>
    <name evidence="6" type="primary">ywlE</name>
    <name evidence="6" type="ORF">SH1V18_30950</name>
</gene>
<dbReference type="CDD" id="cd16344">
    <property type="entry name" value="LMWPAP"/>
    <property type="match status" value="1"/>
</dbReference>
<evidence type="ECO:0000259" key="5">
    <source>
        <dbReference type="SMART" id="SM00226"/>
    </source>
</evidence>
<dbReference type="InterPro" id="IPR017867">
    <property type="entry name" value="Tyr_phospatase_low_mol_wt"/>
</dbReference>
<evidence type="ECO:0000256" key="4">
    <source>
        <dbReference type="PIRSR" id="PIRSR617867-1"/>
    </source>
</evidence>
<dbReference type="PANTHER" id="PTHR11717">
    <property type="entry name" value="LOW MOLECULAR WEIGHT PROTEIN TYROSINE PHOSPHATASE"/>
    <property type="match status" value="1"/>
</dbReference>
<dbReference type="InterPro" id="IPR050438">
    <property type="entry name" value="LMW_PTPase"/>
</dbReference>
<dbReference type="InterPro" id="IPR036196">
    <property type="entry name" value="Ptyr_pPase_sf"/>
</dbReference>
<proteinExistence type="inferred from homology"/>
<dbReference type="PANTHER" id="PTHR11717:SF31">
    <property type="entry name" value="LOW MOLECULAR WEIGHT PROTEIN-TYROSINE-PHOSPHATASE ETP-RELATED"/>
    <property type="match status" value="1"/>
</dbReference>
<dbReference type="AlphaFoldDB" id="A0A9W6DFI2"/>
<feature type="domain" description="Phosphotyrosine protein phosphatase I" evidence="5">
    <location>
        <begin position="2"/>
        <end position="145"/>
    </location>
</feature>
<protein>
    <submittedName>
        <fullName evidence="6">Protein-arginine-phosphatase</fullName>
    </submittedName>
</protein>
<evidence type="ECO:0000313" key="6">
    <source>
        <dbReference type="EMBL" id="GKX30615.1"/>
    </source>
</evidence>
<feature type="active site" evidence="4">
    <location>
        <position position="14"/>
    </location>
</feature>
<dbReference type="PRINTS" id="PR00719">
    <property type="entry name" value="LMWPTPASE"/>
</dbReference>
<keyword evidence="2" id="KW-0378">Hydrolase</keyword>
<organism evidence="6 7">
    <name type="scientific">Vallitalea longa</name>
    <dbReference type="NCBI Taxonomy" id="2936439"/>
    <lineage>
        <taxon>Bacteria</taxon>
        <taxon>Bacillati</taxon>
        <taxon>Bacillota</taxon>
        <taxon>Clostridia</taxon>
        <taxon>Lachnospirales</taxon>
        <taxon>Vallitaleaceae</taxon>
        <taxon>Vallitalea</taxon>
    </lineage>
</organism>
<dbReference type="Pfam" id="PF01451">
    <property type="entry name" value="LMWPc"/>
    <property type="match status" value="1"/>
</dbReference>
<evidence type="ECO:0000313" key="7">
    <source>
        <dbReference type="Proteomes" id="UP001144256"/>
    </source>
</evidence>
<keyword evidence="3" id="KW-0904">Protein phosphatase</keyword>
<evidence type="ECO:0000256" key="3">
    <source>
        <dbReference type="ARBA" id="ARBA00022912"/>
    </source>
</evidence>
<evidence type="ECO:0000256" key="1">
    <source>
        <dbReference type="ARBA" id="ARBA00011063"/>
    </source>
</evidence>
<accession>A0A9W6DFI2</accession>
<evidence type="ECO:0000256" key="2">
    <source>
        <dbReference type="ARBA" id="ARBA00022801"/>
    </source>
</evidence>
<dbReference type="InterPro" id="IPR023485">
    <property type="entry name" value="Ptyr_pPase"/>
</dbReference>
<sequence>MKKIIFVCTGNTCRSPMAEALAYKSFIDNNIDIKVMSRGILVTFPSPASEYVVEVVEKDYPEIVKHTATIFTEDEVDDGTLVLTMTDRHKDYLHMKYPRIKKHVITLKEYLGDIGDITDPYGNSKDVYVKCAEDINLLISKLVFKIKDMEELS</sequence>
<name>A0A9W6DFI2_9FIRM</name>
<comment type="caution">
    <text evidence="6">The sequence shown here is derived from an EMBL/GenBank/DDBJ whole genome shotgun (WGS) entry which is preliminary data.</text>
</comment>
<keyword evidence="7" id="KW-1185">Reference proteome</keyword>
<dbReference type="EMBL" id="BRLB01000010">
    <property type="protein sequence ID" value="GKX30615.1"/>
    <property type="molecule type" value="Genomic_DNA"/>
</dbReference>
<reference evidence="6" key="1">
    <citation type="submission" date="2022-06" db="EMBL/GenBank/DDBJ databases">
        <title>Vallitalea longa sp. nov., an anaerobic bacterium isolated from marine sediment.</title>
        <authorList>
            <person name="Hirano S."/>
            <person name="Terahara T."/>
            <person name="Mori K."/>
            <person name="Hamada M."/>
            <person name="Matsumoto R."/>
            <person name="Kobayashi T."/>
        </authorList>
    </citation>
    <scope>NUCLEOTIDE SEQUENCE</scope>
    <source>
        <strain evidence="6">SH18-1</strain>
    </source>
</reference>
<feature type="active site" description="Proton donor" evidence="4">
    <location>
        <position position="119"/>
    </location>
</feature>
<dbReference type="SMART" id="SM00226">
    <property type="entry name" value="LMWPc"/>
    <property type="match status" value="1"/>
</dbReference>